<dbReference type="SUPFAM" id="SSF47473">
    <property type="entry name" value="EF-hand"/>
    <property type="match status" value="1"/>
</dbReference>
<dbReference type="Gene3D" id="1.10.238.10">
    <property type="entry name" value="EF-hand"/>
    <property type="match status" value="1"/>
</dbReference>
<keyword evidence="2" id="KW-1185">Reference proteome</keyword>
<dbReference type="InterPro" id="IPR011992">
    <property type="entry name" value="EF-hand-dom_pair"/>
</dbReference>
<organism evidence="1 2">
    <name type="scientific">Chlamydomonas eustigma</name>
    <dbReference type="NCBI Taxonomy" id="1157962"/>
    <lineage>
        <taxon>Eukaryota</taxon>
        <taxon>Viridiplantae</taxon>
        <taxon>Chlorophyta</taxon>
        <taxon>core chlorophytes</taxon>
        <taxon>Chlorophyceae</taxon>
        <taxon>CS clade</taxon>
        <taxon>Chlamydomonadales</taxon>
        <taxon>Chlamydomonadaceae</taxon>
        <taxon>Chlamydomonas</taxon>
    </lineage>
</organism>
<evidence type="ECO:0008006" key="3">
    <source>
        <dbReference type="Google" id="ProtNLM"/>
    </source>
</evidence>
<sequence length="240" mass="27394">MMSTYVKATVASADVTFDSALTRLKKVVFKHRIRVKEFLVDFDKLRSGFIHPNNFLSALSMAKIDTELSAQELQVIADAYTVPRSPSLIMVDYKTFLDDVETVFTVPHLEKTPLADVRAEPSELLDKTRYEKSSKMIPEDQENVFQAVIQRLRHIISKRGTPVKPFFDDAAQDDHSSKLFGHVTIPQFRQVLSTKLDLLVTEQEARIIVLKFSNEDKPEMVNYFAFSNTIDPFEKNYAAA</sequence>
<gene>
    <name evidence="1" type="ORF">CEUSTIGMA_g6295.t1</name>
</gene>
<dbReference type="Proteomes" id="UP000232323">
    <property type="component" value="Unassembled WGS sequence"/>
</dbReference>
<dbReference type="OrthoDB" id="272072at2759"/>
<dbReference type="AlphaFoldDB" id="A0A250X708"/>
<dbReference type="EMBL" id="BEGY01000036">
    <property type="protein sequence ID" value="GAX78857.1"/>
    <property type="molecule type" value="Genomic_DNA"/>
</dbReference>
<evidence type="ECO:0000313" key="2">
    <source>
        <dbReference type="Proteomes" id="UP000232323"/>
    </source>
</evidence>
<evidence type="ECO:0000313" key="1">
    <source>
        <dbReference type="EMBL" id="GAX78857.1"/>
    </source>
</evidence>
<dbReference type="PANTHER" id="PTHR20875">
    <property type="entry name" value="EF-HAND CALCIUM-BINDING DOMAIN-CONTAINING PROTEIN 6-RELATED"/>
    <property type="match status" value="1"/>
</dbReference>
<dbReference type="InterPro" id="IPR052603">
    <property type="entry name" value="EFCB6"/>
</dbReference>
<comment type="caution">
    <text evidence="1">The sequence shown here is derived from an EMBL/GenBank/DDBJ whole genome shotgun (WGS) entry which is preliminary data.</text>
</comment>
<dbReference type="STRING" id="1157962.A0A250X708"/>
<proteinExistence type="predicted"/>
<protein>
    <recommendedName>
        <fullName evidence="3">EF-hand domain-containing protein</fullName>
    </recommendedName>
</protein>
<accession>A0A250X708</accession>
<dbReference type="PANTHER" id="PTHR20875:SF0">
    <property type="entry name" value="GH12158P"/>
    <property type="match status" value="1"/>
</dbReference>
<name>A0A250X708_9CHLO</name>
<reference evidence="1 2" key="1">
    <citation type="submission" date="2017-08" db="EMBL/GenBank/DDBJ databases">
        <title>Acidophilic green algal genome provides insights into adaptation to an acidic environment.</title>
        <authorList>
            <person name="Hirooka S."/>
            <person name="Hirose Y."/>
            <person name="Kanesaki Y."/>
            <person name="Higuchi S."/>
            <person name="Fujiwara T."/>
            <person name="Onuma R."/>
            <person name="Era A."/>
            <person name="Ohbayashi R."/>
            <person name="Uzuka A."/>
            <person name="Nozaki H."/>
            <person name="Yoshikawa H."/>
            <person name="Miyagishima S.Y."/>
        </authorList>
    </citation>
    <scope>NUCLEOTIDE SEQUENCE [LARGE SCALE GENOMIC DNA]</scope>
    <source>
        <strain evidence="1 2">NIES-2499</strain>
    </source>
</reference>